<evidence type="ECO:0000313" key="3">
    <source>
        <dbReference type="Proteomes" id="UP001167796"/>
    </source>
</evidence>
<sequence length="43" mass="4962">MLLFMMSVDWLGLLLLFALLTGILAAAFVLFRYLFRLVKGKKK</sequence>
<dbReference type="Proteomes" id="UP001167796">
    <property type="component" value="Unassembled WGS sequence"/>
</dbReference>
<reference evidence="2" key="1">
    <citation type="submission" date="2023-07" db="EMBL/GenBank/DDBJ databases">
        <authorList>
            <person name="Kim M.K."/>
        </authorList>
    </citation>
    <scope>NUCLEOTIDE SEQUENCE</scope>
    <source>
        <strain evidence="2">M29</strain>
    </source>
</reference>
<keyword evidence="1" id="KW-1133">Transmembrane helix</keyword>
<dbReference type="EMBL" id="JAUQSX010000006">
    <property type="protein sequence ID" value="MDO7847309.1"/>
    <property type="molecule type" value="Genomic_DNA"/>
</dbReference>
<gene>
    <name evidence="2" type="ORF">Q5H92_13130</name>
</gene>
<evidence type="ECO:0000256" key="1">
    <source>
        <dbReference type="SAM" id="Phobius"/>
    </source>
</evidence>
<feature type="transmembrane region" description="Helical" evidence="1">
    <location>
        <begin position="12"/>
        <end position="35"/>
    </location>
</feature>
<comment type="caution">
    <text evidence="2">The sequence shown here is derived from an EMBL/GenBank/DDBJ whole genome shotgun (WGS) entry which is preliminary data.</text>
</comment>
<keyword evidence="1" id="KW-0472">Membrane</keyword>
<accession>A0ABT9AD76</accession>
<dbReference type="RefSeq" id="WP_305011986.1">
    <property type="nucleotide sequence ID" value="NZ_JAUQSX010000006.1"/>
</dbReference>
<keyword evidence="1" id="KW-0812">Transmembrane</keyword>
<name>A0ABT9AD76_9BACT</name>
<organism evidence="2 3">
    <name type="scientific">Hymenobacter mellowenesis</name>
    <dbReference type="NCBI Taxonomy" id="3063995"/>
    <lineage>
        <taxon>Bacteria</taxon>
        <taxon>Pseudomonadati</taxon>
        <taxon>Bacteroidota</taxon>
        <taxon>Cytophagia</taxon>
        <taxon>Cytophagales</taxon>
        <taxon>Hymenobacteraceae</taxon>
        <taxon>Hymenobacter</taxon>
    </lineage>
</organism>
<protein>
    <submittedName>
        <fullName evidence="2">Uncharacterized protein</fullName>
    </submittedName>
</protein>
<evidence type="ECO:0000313" key="2">
    <source>
        <dbReference type="EMBL" id="MDO7847309.1"/>
    </source>
</evidence>
<keyword evidence="3" id="KW-1185">Reference proteome</keyword>
<proteinExistence type="predicted"/>